<evidence type="ECO:0000313" key="15">
    <source>
        <dbReference type="EMBL" id="MBD2150140.1"/>
    </source>
</evidence>
<keyword evidence="12" id="KW-0275">Fatty acid biosynthesis</keyword>
<sequence>MTANIQIPIAEQKLNWVNIAFFSAFHIAALVLAPFYFSWQAVLLTVFLHWLFGSIGICLTYHRLLSHRSFQVPKWLEYILTTIGALAVQGGPVFWVGGHRQHHGFTEDNQRDPYSANRGFWFSHIMWIIRSRPEHFQRENYQKFAPDLASDPYYAFLDKYFLSLQLPLGALMYFIGENLFSGLGWSFVVYGMFVRSVILWHSTWLINSACHKWGYKNFAETPDHSTNLWWAAILTYGEGWHNNHHTFPKSARSGLMWWELDPTWSIIKLLQTVGLAKKVYLADPWLPKSN</sequence>
<protein>
    <submittedName>
        <fullName evidence="15">Fatty acid desaturase</fullName>
    </submittedName>
</protein>
<keyword evidence="11 13" id="KW-0472">Membrane</keyword>
<evidence type="ECO:0000259" key="14">
    <source>
        <dbReference type="Pfam" id="PF00487"/>
    </source>
</evidence>
<evidence type="ECO:0000256" key="10">
    <source>
        <dbReference type="ARBA" id="ARBA00023098"/>
    </source>
</evidence>
<dbReference type="AlphaFoldDB" id="A0A926Z5X6"/>
<accession>A0A926Z5X6</accession>
<dbReference type="GO" id="GO:0006633">
    <property type="term" value="P:fatty acid biosynthetic process"/>
    <property type="evidence" value="ECO:0007669"/>
    <property type="project" value="UniProtKB-KW"/>
</dbReference>
<keyword evidence="16" id="KW-1185">Reference proteome</keyword>
<name>A0A926Z5X6_9CYAN</name>
<keyword evidence="9" id="KW-0408">Iron</keyword>
<dbReference type="RefSeq" id="WP_190350508.1">
    <property type="nucleotide sequence ID" value="NZ_JACJPY010000020.1"/>
</dbReference>
<evidence type="ECO:0000256" key="9">
    <source>
        <dbReference type="ARBA" id="ARBA00023004"/>
    </source>
</evidence>
<keyword evidence="8" id="KW-0560">Oxidoreductase</keyword>
<dbReference type="CDD" id="cd03505">
    <property type="entry name" value="Delta9-FADS-like"/>
    <property type="match status" value="1"/>
</dbReference>
<feature type="domain" description="Fatty acid desaturase" evidence="14">
    <location>
        <begin position="38"/>
        <end position="267"/>
    </location>
</feature>
<dbReference type="GO" id="GO:0016020">
    <property type="term" value="C:membrane"/>
    <property type="evidence" value="ECO:0007669"/>
    <property type="project" value="UniProtKB-SubCell"/>
</dbReference>
<evidence type="ECO:0000256" key="11">
    <source>
        <dbReference type="ARBA" id="ARBA00023136"/>
    </source>
</evidence>
<dbReference type="GO" id="GO:0016717">
    <property type="term" value="F:oxidoreductase activity, acting on paired donors, with oxidation of a pair of donors resulting in the reduction of molecular oxygen to two molecules of water"/>
    <property type="evidence" value="ECO:0007669"/>
    <property type="project" value="InterPro"/>
</dbReference>
<evidence type="ECO:0000256" key="5">
    <source>
        <dbReference type="ARBA" id="ARBA00022692"/>
    </source>
</evidence>
<evidence type="ECO:0000256" key="13">
    <source>
        <dbReference type="SAM" id="Phobius"/>
    </source>
</evidence>
<dbReference type="PANTHER" id="PTHR11351:SF31">
    <property type="entry name" value="DESATURASE 1, ISOFORM A-RELATED"/>
    <property type="match status" value="1"/>
</dbReference>
<dbReference type="InterPro" id="IPR005804">
    <property type="entry name" value="FA_desaturase_dom"/>
</dbReference>
<evidence type="ECO:0000313" key="16">
    <source>
        <dbReference type="Proteomes" id="UP000631421"/>
    </source>
</evidence>
<gene>
    <name evidence="15" type="ORF">H6F44_08420</name>
</gene>
<evidence type="ECO:0000256" key="2">
    <source>
        <dbReference type="ARBA" id="ARBA00004141"/>
    </source>
</evidence>
<reference evidence="15" key="1">
    <citation type="journal article" date="2015" name="ISME J.">
        <title>Draft Genome Sequence of Streptomyces incarnatus NRRL8089, which Produces the Nucleoside Antibiotic Sinefungin.</title>
        <authorList>
            <person name="Oshima K."/>
            <person name="Hattori M."/>
            <person name="Shimizu H."/>
            <person name="Fukuda K."/>
            <person name="Nemoto M."/>
            <person name="Inagaki K."/>
            <person name="Tamura T."/>
        </authorList>
    </citation>
    <scope>NUCLEOTIDE SEQUENCE</scope>
    <source>
        <strain evidence="15">FACHB-1277</strain>
    </source>
</reference>
<evidence type="ECO:0000256" key="6">
    <source>
        <dbReference type="ARBA" id="ARBA00022832"/>
    </source>
</evidence>
<evidence type="ECO:0000256" key="8">
    <source>
        <dbReference type="ARBA" id="ARBA00023002"/>
    </source>
</evidence>
<reference evidence="15" key="2">
    <citation type="submission" date="2020-08" db="EMBL/GenBank/DDBJ databases">
        <authorList>
            <person name="Chen M."/>
            <person name="Teng W."/>
            <person name="Zhao L."/>
            <person name="Hu C."/>
            <person name="Zhou Y."/>
            <person name="Han B."/>
            <person name="Song L."/>
            <person name="Shu W."/>
        </authorList>
    </citation>
    <scope>NUCLEOTIDE SEQUENCE</scope>
    <source>
        <strain evidence="15">FACHB-1277</strain>
    </source>
</reference>
<evidence type="ECO:0000256" key="4">
    <source>
        <dbReference type="ARBA" id="ARBA00022516"/>
    </source>
</evidence>
<keyword evidence="7 13" id="KW-1133">Transmembrane helix</keyword>
<feature type="transmembrane region" description="Helical" evidence="13">
    <location>
        <begin position="16"/>
        <end position="37"/>
    </location>
</feature>
<organism evidence="15 16">
    <name type="scientific">Pseudanabaena cinerea FACHB-1277</name>
    <dbReference type="NCBI Taxonomy" id="2949581"/>
    <lineage>
        <taxon>Bacteria</taxon>
        <taxon>Bacillati</taxon>
        <taxon>Cyanobacteriota</taxon>
        <taxon>Cyanophyceae</taxon>
        <taxon>Pseudanabaenales</taxon>
        <taxon>Pseudanabaenaceae</taxon>
        <taxon>Pseudanabaena</taxon>
        <taxon>Pseudanabaena cinerea</taxon>
    </lineage>
</organism>
<dbReference type="EMBL" id="JACJPY010000020">
    <property type="protein sequence ID" value="MBD2150140.1"/>
    <property type="molecule type" value="Genomic_DNA"/>
</dbReference>
<feature type="transmembrane region" description="Helical" evidence="13">
    <location>
        <begin position="43"/>
        <end position="64"/>
    </location>
</feature>
<keyword evidence="10" id="KW-0443">Lipid metabolism</keyword>
<dbReference type="PRINTS" id="PR00075">
    <property type="entry name" value="FACDDSATRASE"/>
</dbReference>
<comment type="cofactor">
    <cofactor evidence="1">
        <name>Fe(2+)</name>
        <dbReference type="ChEBI" id="CHEBI:29033"/>
    </cofactor>
</comment>
<feature type="transmembrane region" description="Helical" evidence="13">
    <location>
        <begin position="76"/>
        <end position="95"/>
    </location>
</feature>
<keyword evidence="4" id="KW-0444">Lipid biosynthesis</keyword>
<comment type="similarity">
    <text evidence="3">Belongs to the fatty acid desaturase type 2 family.</text>
</comment>
<comment type="caution">
    <text evidence="15">The sequence shown here is derived from an EMBL/GenBank/DDBJ whole genome shotgun (WGS) entry which is preliminary data.</text>
</comment>
<evidence type="ECO:0000256" key="3">
    <source>
        <dbReference type="ARBA" id="ARBA00008749"/>
    </source>
</evidence>
<dbReference type="PANTHER" id="PTHR11351">
    <property type="entry name" value="ACYL-COA DESATURASE"/>
    <property type="match status" value="1"/>
</dbReference>
<feature type="transmembrane region" description="Helical" evidence="13">
    <location>
        <begin position="170"/>
        <end position="193"/>
    </location>
</feature>
<evidence type="ECO:0000256" key="12">
    <source>
        <dbReference type="ARBA" id="ARBA00023160"/>
    </source>
</evidence>
<evidence type="ECO:0000256" key="1">
    <source>
        <dbReference type="ARBA" id="ARBA00001954"/>
    </source>
</evidence>
<evidence type="ECO:0000256" key="7">
    <source>
        <dbReference type="ARBA" id="ARBA00022989"/>
    </source>
</evidence>
<proteinExistence type="inferred from homology"/>
<keyword evidence="5 13" id="KW-0812">Transmembrane</keyword>
<comment type="subcellular location">
    <subcellularLocation>
        <location evidence="2">Membrane</location>
        <topology evidence="2">Multi-pass membrane protein</topology>
    </subcellularLocation>
</comment>
<dbReference type="Proteomes" id="UP000631421">
    <property type="component" value="Unassembled WGS sequence"/>
</dbReference>
<keyword evidence="6" id="KW-0276">Fatty acid metabolism</keyword>
<dbReference type="Pfam" id="PF00487">
    <property type="entry name" value="FA_desaturase"/>
    <property type="match status" value="1"/>
</dbReference>
<dbReference type="InterPro" id="IPR015876">
    <property type="entry name" value="Acyl-CoA_DS"/>
</dbReference>